<sequence length="357" mass="38193">MKKIFKTAAFIAVTFCMAGATFAAPSGTYEEGYKTGYATEPGSRASRSKKSEEFYAGFAAGQADNAAKASSAISVNGKFIRNSAMAVVQGGNIKGKGAEFGEMGLIDEGANIAPYYIGKYEVTQEFYEAVIGSQKNTFDKAPSGNRKDTLVKGETQERRPVDGVTWYDAINFCNILSKAEGLQEAYTIKVKKEESGHIMDADVSWNKKANGFRLPSEEEWELACRGGDPAKKDFAYSFSGAASPSYDGKAATSADLDKVGWYAYNPSGKTSSAKGEKGVPGFCSHEVGKKGANAIGAYDMSGNVYEWVYDVGDDGERIIRGGAYTTSAAACKITAYNDEPPSKKLTGIGFRIARNAK</sequence>
<proteinExistence type="predicted"/>
<comment type="caution">
    <text evidence="3">The sequence shown here is derived from an EMBL/GenBank/DDBJ whole genome shotgun (WGS) entry which is preliminary data.</text>
</comment>
<organism evidence="3 4">
    <name type="scientific">Treponema saccharophilum DSM 2985</name>
    <dbReference type="NCBI Taxonomy" id="907348"/>
    <lineage>
        <taxon>Bacteria</taxon>
        <taxon>Pseudomonadati</taxon>
        <taxon>Spirochaetota</taxon>
        <taxon>Spirochaetia</taxon>
        <taxon>Spirochaetales</taxon>
        <taxon>Treponemataceae</taxon>
        <taxon>Treponema</taxon>
    </lineage>
</organism>
<dbReference type="PATRIC" id="fig|907348.3.peg.1306"/>
<protein>
    <recommendedName>
        <fullName evidence="2">Sulfatase-modifying factor enzyme-like domain-containing protein</fullName>
    </recommendedName>
</protein>
<feature type="signal peptide" evidence="1">
    <location>
        <begin position="1"/>
        <end position="23"/>
    </location>
</feature>
<dbReference type="AlphaFoldDB" id="H7EK95"/>
<dbReference type="eggNOG" id="COG1262">
    <property type="taxonomic scope" value="Bacteria"/>
</dbReference>
<dbReference type="PANTHER" id="PTHR23150">
    <property type="entry name" value="SULFATASE MODIFYING FACTOR 1, 2"/>
    <property type="match status" value="1"/>
</dbReference>
<evidence type="ECO:0000256" key="1">
    <source>
        <dbReference type="SAM" id="SignalP"/>
    </source>
</evidence>
<evidence type="ECO:0000313" key="3">
    <source>
        <dbReference type="EMBL" id="EIC01982.1"/>
    </source>
</evidence>
<dbReference type="InterPro" id="IPR042095">
    <property type="entry name" value="SUMF_sf"/>
</dbReference>
<dbReference type="Pfam" id="PF03781">
    <property type="entry name" value="FGE-sulfatase"/>
    <property type="match status" value="1"/>
</dbReference>
<dbReference type="GO" id="GO:0120147">
    <property type="term" value="F:formylglycine-generating oxidase activity"/>
    <property type="evidence" value="ECO:0007669"/>
    <property type="project" value="TreeGrafter"/>
</dbReference>
<dbReference type="OrthoDB" id="9812707at2"/>
<evidence type="ECO:0000259" key="2">
    <source>
        <dbReference type="Pfam" id="PF03781"/>
    </source>
</evidence>
<dbReference type="Proteomes" id="UP000003571">
    <property type="component" value="Unassembled WGS sequence"/>
</dbReference>
<dbReference type="Gene3D" id="3.90.1580.10">
    <property type="entry name" value="paralog of FGE (formylglycine-generating enzyme)"/>
    <property type="match status" value="1"/>
</dbReference>
<evidence type="ECO:0000313" key="4">
    <source>
        <dbReference type="Proteomes" id="UP000003571"/>
    </source>
</evidence>
<feature type="chain" id="PRO_5003608746" description="Sulfatase-modifying factor enzyme-like domain-containing protein" evidence="1">
    <location>
        <begin position="24"/>
        <end position="357"/>
    </location>
</feature>
<dbReference type="RefSeq" id="WP_002703943.1">
    <property type="nucleotide sequence ID" value="NZ_AGRW01000044.1"/>
</dbReference>
<dbReference type="InterPro" id="IPR005532">
    <property type="entry name" value="SUMF_dom"/>
</dbReference>
<dbReference type="SUPFAM" id="SSF56436">
    <property type="entry name" value="C-type lectin-like"/>
    <property type="match status" value="1"/>
</dbReference>
<dbReference type="InterPro" id="IPR051043">
    <property type="entry name" value="Sulfatase_Mod_Factor_Kinase"/>
</dbReference>
<dbReference type="PANTHER" id="PTHR23150:SF19">
    <property type="entry name" value="FORMYLGLYCINE-GENERATING ENZYME"/>
    <property type="match status" value="1"/>
</dbReference>
<keyword evidence="4" id="KW-1185">Reference proteome</keyword>
<accession>H7EK95</accession>
<dbReference type="EMBL" id="AGRW01000044">
    <property type="protein sequence ID" value="EIC01982.1"/>
    <property type="molecule type" value="Genomic_DNA"/>
</dbReference>
<dbReference type="InterPro" id="IPR016187">
    <property type="entry name" value="CTDL_fold"/>
</dbReference>
<name>H7EK95_9SPIR</name>
<feature type="domain" description="Sulfatase-modifying factor enzyme-like" evidence="2">
    <location>
        <begin position="83"/>
        <end position="354"/>
    </location>
</feature>
<gene>
    <name evidence="3" type="ORF">TresaDRAFT_1734</name>
</gene>
<dbReference type="STRING" id="907348.TresaDRAFT_1734"/>
<reference evidence="3 4" key="1">
    <citation type="submission" date="2011-09" db="EMBL/GenBank/DDBJ databases">
        <title>The draft genome of Treponema saccharophilum DSM 2985.</title>
        <authorList>
            <consortium name="US DOE Joint Genome Institute (JGI-PGF)"/>
            <person name="Lucas S."/>
            <person name="Copeland A."/>
            <person name="Lapidus A."/>
            <person name="Glavina del Rio T."/>
            <person name="Dalin E."/>
            <person name="Tice H."/>
            <person name="Bruce D."/>
            <person name="Goodwin L."/>
            <person name="Pitluck S."/>
            <person name="Peters L."/>
            <person name="Kyrpides N."/>
            <person name="Mavromatis K."/>
            <person name="Ivanova N."/>
            <person name="Markowitz V."/>
            <person name="Cheng J.-F."/>
            <person name="Hugenholtz P."/>
            <person name="Woyke T."/>
            <person name="Wu D."/>
            <person name="Gronow S."/>
            <person name="Wellnitz S."/>
            <person name="Brambilla E."/>
            <person name="Klenk H.-P."/>
            <person name="Eisen J.A."/>
        </authorList>
    </citation>
    <scope>NUCLEOTIDE SEQUENCE [LARGE SCALE GENOMIC DNA]</scope>
    <source>
        <strain evidence="3 4">DSM 2985</strain>
    </source>
</reference>
<keyword evidence="1" id="KW-0732">Signal</keyword>